<comment type="similarity">
    <text evidence="4 14">Belongs to the diacylglycerol acyltransferase family.</text>
</comment>
<name>A0A9P1GPT8_9DINO</name>
<dbReference type="EMBL" id="CAMXCT020006714">
    <property type="protein sequence ID" value="CAL1172170.1"/>
    <property type="molecule type" value="Genomic_DNA"/>
</dbReference>
<dbReference type="GO" id="GO:0006071">
    <property type="term" value="P:glycerol metabolic process"/>
    <property type="evidence" value="ECO:0007669"/>
    <property type="project" value="UniProtKB-KW"/>
</dbReference>
<dbReference type="Pfam" id="PF03982">
    <property type="entry name" value="DAGAT"/>
    <property type="match status" value="1"/>
</dbReference>
<evidence type="ECO:0000256" key="1">
    <source>
        <dbReference type="ARBA" id="ARBA00004477"/>
    </source>
</evidence>
<evidence type="ECO:0000256" key="8">
    <source>
        <dbReference type="ARBA" id="ARBA00022798"/>
    </source>
</evidence>
<keyword evidence="6 14" id="KW-0808">Transferase</keyword>
<feature type="transmembrane region" description="Helical" evidence="14">
    <location>
        <begin position="24"/>
        <end position="57"/>
    </location>
</feature>
<reference evidence="16" key="2">
    <citation type="submission" date="2024-04" db="EMBL/GenBank/DDBJ databases">
        <authorList>
            <person name="Chen Y."/>
            <person name="Shah S."/>
            <person name="Dougan E. K."/>
            <person name="Thang M."/>
            <person name="Chan C."/>
        </authorList>
    </citation>
    <scope>NUCLEOTIDE SEQUENCE [LARGE SCALE GENOMIC DNA]</scope>
</reference>
<dbReference type="GO" id="GO:0019432">
    <property type="term" value="P:triglyceride biosynthetic process"/>
    <property type="evidence" value="ECO:0007669"/>
    <property type="project" value="TreeGrafter"/>
</dbReference>
<evidence type="ECO:0000256" key="10">
    <source>
        <dbReference type="ARBA" id="ARBA00022989"/>
    </source>
</evidence>
<feature type="transmembrane region" description="Helical" evidence="14">
    <location>
        <begin position="69"/>
        <end position="92"/>
    </location>
</feature>
<dbReference type="GO" id="GO:0004144">
    <property type="term" value="F:diacylglycerol O-acyltransferase activity"/>
    <property type="evidence" value="ECO:0007669"/>
    <property type="project" value="TreeGrafter"/>
</dbReference>
<evidence type="ECO:0000256" key="4">
    <source>
        <dbReference type="ARBA" id="ARBA00005420"/>
    </source>
</evidence>
<evidence type="ECO:0000313" key="17">
    <source>
        <dbReference type="Proteomes" id="UP001152797"/>
    </source>
</evidence>
<reference evidence="15" key="1">
    <citation type="submission" date="2022-10" db="EMBL/GenBank/DDBJ databases">
        <authorList>
            <person name="Chen Y."/>
            <person name="Dougan E. K."/>
            <person name="Chan C."/>
            <person name="Rhodes N."/>
            <person name="Thang M."/>
        </authorList>
    </citation>
    <scope>NUCLEOTIDE SEQUENCE</scope>
</reference>
<evidence type="ECO:0000256" key="7">
    <source>
        <dbReference type="ARBA" id="ARBA00022692"/>
    </source>
</evidence>
<evidence type="ECO:0000256" key="14">
    <source>
        <dbReference type="RuleBase" id="RU367023"/>
    </source>
</evidence>
<evidence type="ECO:0000313" key="16">
    <source>
        <dbReference type="EMBL" id="CAL1172170.1"/>
    </source>
</evidence>
<proteinExistence type="inferred from homology"/>
<gene>
    <name evidence="15" type="ORF">C1SCF055_LOCUS43334</name>
</gene>
<dbReference type="AlphaFoldDB" id="A0A9P1GPT8"/>
<evidence type="ECO:0000256" key="2">
    <source>
        <dbReference type="ARBA" id="ARBA00004771"/>
    </source>
</evidence>
<dbReference type="EMBL" id="CAMXCT030006714">
    <property type="protein sequence ID" value="CAL4806107.1"/>
    <property type="molecule type" value="Genomic_DNA"/>
</dbReference>
<dbReference type="Proteomes" id="UP001152797">
    <property type="component" value="Unassembled WGS sequence"/>
</dbReference>
<keyword evidence="8" id="KW-0319">Glycerol metabolism</keyword>
<dbReference type="EC" id="2.3.1.-" evidence="14"/>
<evidence type="ECO:0000256" key="5">
    <source>
        <dbReference type="ARBA" id="ARBA00022516"/>
    </source>
</evidence>
<keyword evidence="10 14" id="KW-1133">Transmembrane helix</keyword>
<evidence type="ECO:0000313" key="15">
    <source>
        <dbReference type="EMBL" id="CAI4018795.1"/>
    </source>
</evidence>
<dbReference type="GO" id="GO:0005789">
    <property type="term" value="C:endoplasmic reticulum membrane"/>
    <property type="evidence" value="ECO:0007669"/>
    <property type="project" value="UniProtKB-SubCell"/>
</dbReference>
<keyword evidence="7 14" id="KW-0812">Transmembrane</keyword>
<evidence type="ECO:0000256" key="3">
    <source>
        <dbReference type="ARBA" id="ARBA00005189"/>
    </source>
</evidence>
<comment type="subcellular location">
    <subcellularLocation>
        <location evidence="1 14">Endoplasmic reticulum membrane</location>
        <topology evidence="1 14">Multi-pass membrane protein</topology>
    </subcellularLocation>
</comment>
<keyword evidence="12 14" id="KW-0472">Membrane</keyword>
<sequence length="378" mass="43202">MAKYATYDSSCCRQCTPRLHVTCLLFIGFLPGLFCVCCLSWKWLLAFCFVLCLPRLLWRGFGPAEGAKYVYGLGLYWNLVMAICFASPLIILSCCWSQPVLLLPFLGYFLWSRVISKAELGDGAAWPWFSIQEWGFHAFRRYIRLRIHVHPELQQYPPEKPVVLAVHPHGVASDYRILLDGMLYEALPKREVLALSASVLFYIPMVRELALWTRCVDARKVVAARALKHRKSLMVIPGGEQEQIRTVEGKEEVFLQKRMGFIKLALEQNAAVVPCYAFGCVDLYSTYTNLFFKPREWLRKTLGVCIPMYRGALGFLPLRKPVHLVLGAPLELPPLTKPGQPTEEEVQMAHGKYVEALKNLYDEEKHQFGHADRELTIS</sequence>
<evidence type="ECO:0000256" key="12">
    <source>
        <dbReference type="ARBA" id="ARBA00023136"/>
    </source>
</evidence>
<dbReference type="PANTHER" id="PTHR12317">
    <property type="entry name" value="DIACYLGLYCEROL O-ACYLTRANSFERASE"/>
    <property type="match status" value="1"/>
</dbReference>
<dbReference type="EMBL" id="CAMXCT010006714">
    <property type="protein sequence ID" value="CAI4018795.1"/>
    <property type="molecule type" value="Genomic_DNA"/>
</dbReference>
<dbReference type="InterPro" id="IPR007130">
    <property type="entry name" value="DAGAT"/>
</dbReference>
<dbReference type="PANTHER" id="PTHR12317:SF0">
    <property type="entry name" value="ACYLTRANSFERASE"/>
    <property type="match status" value="1"/>
</dbReference>
<evidence type="ECO:0000256" key="13">
    <source>
        <dbReference type="ARBA" id="ARBA00023315"/>
    </source>
</evidence>
<evidence type="ECO:0000256" key="6">
    <source>
        <dbReference type="ARBA" id="ARBA00022679"/>
    </source>
</evidence>
<dbReference type="OrthoDB" id="264532at2759"/>
<protein>
    <recommendedName>
        <fullName evidence="14">Acyltransferase</fullName>
        <ecNumber evidence="14">2.3.1.-</ecNumber>
    </recommendedName>
</protein>
<comment type="caution">
    <text evidence="15">The sequence shown here is derived from an EMBL/GenBank/DDBJ whole genome shotgun (WGS) entry which is preliminary data.</text>
</comment>
<keyword evidence="17" id="KW-1185">Reference proteome</keyword>
<keyword evidence="11" id="KW-0443">Lipid metabolism</keyword>
<keyword evidence="5" id="KW-0444">Lipid biosynthesis</keyword>
<accession>A0A9P1GPT8</accession>
<dbReference type="CDD" id="cd07987">
    <property type="entry name" value="LPLAT_MGAT-like"/>
    <property type="match status" value="1"/>
</dbReference>
<comment type="pathway">
    <text evidence="3">Lipid metabolism.</text>
</comment>
<organism evidence="15">
    <name type="scientific">Cladocopium goreaui</name>
    <dbReference type="NCBI Taxonomy" id="2562237"/>
    <lineage>
        <taxon>Eukaryota</taxon>
        <taxon>Sar</taxon>
        <taxon>Alveolata</taxon>
        <taxon>Dinophyceae</taxon>
        <taxon>Suessiales</taxon>
        <taxon>Symbiodiniaceae</taxon>
        <taxon>Cladocopium</taxon>
    </lineage>
</organism>
<keyword evidence="13" id="KW-0012">Acyltransferase</keyword>
<keyword evidence="9 14" id="KW-0256">Endoplasmic reticulum</keyword>
<evidence type="ECO:0000256" key="11">
    <source>
        <dbReference type="ARBA" id="ARBA00023098"/>
    </source>
</evidence>
<comment type="pathway">
    <text evidence="2">Glycerolipid metabolism; triacylglycerol biosynthesis.</text>
</comment>
<evidence type="ECO:0000256" key="9">
    <source>
        <dbReference type="ARBA" id="ARBA00022824"/>
    </source>
</evidence>